<evidence type="ECO:0000313" key="4">
    <source>
        <dbReference type="EMBL" id="GGQ69045.1"/>
    </source>
</evidence>
<keyword evidence="5" id="KW-1185">Reference proteome</keyword>
<dbReference type="PANTHER" id="PTHR43884">
    <property type="entry name" value="ACYL-COA DEHYDROGENASE"/>
    <property type="match status" value="1"/>
</dbReference>
<evidence type="ECO:0000313" key="5">
    <source>
        <dbReference type="Proteomes" id="UP000620156"/>
    </source>
</evidence>
<dbReference type="Pfam" id="PF02771">
    <property type="entry name" value="Acyl-CoA_dh_N"/>
    <property type="match status" value="1"/>
</dbReference>
<dbReference type="InterPro" id="IPR046373">
    <property type="entry name" value="Acyl-CoA_Oxase/DH_mid-dom_sf"/>
</dbReference>
<dbReference type="Gene3D" id="2.40.110.10">
    <property type="entry name" value="Butyryl-CoA Dehydrogenase, subunit A, domain 2"/>
    <property type="match status" value="1"/>
</dbReference>
<dbReference type="Gene3D" id="1.10.540.10">
    <property type="entry name" value="Acyl-CoA dehydrogenase/oxidase, N-terminal domain"/>
    <property type="match status" value="1"/>
</dbReference>
<evidence type="ECO:0000259" key="3">
    <source>
        <dbReference type="Pfam" id="PF02771"/>
    </source>
</evidence>
<dbReference type="InterPro" id="IPR013786">
    <property type="entry name" value="AcylCoA_DH/ox_N"/>
</dbReference>
<dbReference type="Pfam" id="PF02770">
    <property type="entry name" value="Acyl-CoA_dh_M"/>
    <property type="match status" value="1"/>
</dbReference>
<feature type="domain" description="Acyl-CoA oxidase/dehydrogenase middle" evidence="2">
    <location>
        <begin position="130"/>
        <end position="221"/>
    </location>
</feature>
<feature type="region of interest" description="Disordered" evidence="1">
    <location>
        <begin position="1"/>
        <end position="43"/>
    </location>
</feature>
<feature type="domain" description="Acyl-CoA dehydrogenase/oxidase N-terminal" evidence="3">
    <location>
        <begin position="40"/>
        <end position="104"/>
    </location>
</feature>
<dbReference type="SUPFAM" id="SSF56645">
    <property type="entry name" value="Acyl-CoA dehydrogenase NM domain-like"/>
    <property type="match status" value="1"/>
</dbReference>
<accession>A0A918BIS2</accession>
<evidence type="ECO:0000259" key="2">
    <source>
        <dbReference type="Pfam" id="PF02770"/>
    </source>
</evidence>
<dbReference type="GO" id="GO:0003995">
    <property type="term" value="F:acyl-CoA dehydrogenase activity"/>
    <property type="evidence" value="ECO:0007669"/>
    <property type="project" value="TreeGrafter"/>
</dbReference>
<evidence type="ECO:0000256" key="1">
    <source>
        <dbReference type="SAM" id="MobiDB-lite"/>
    </source>
</evidence>
<dbReference type="InterPro" id="IPR006091">
    <property type="entry name" value="Acyl-CoA_Oxase/DH_mid-dom"/>
</dbReference>
<reference evidence="4" key="2">
    <citation type="submission" date="2020-09" db="EMBL/GenBank/DDBJ databases">
        <authorList>
            <person name="Sun Q."/>
            <person name="Ohkuma M."/>
        </authorList>
    </citation>
    <scope>NUCLEOTIDE SEQUENCE</scope>
    <source>
        <strain evidence="4">JCM 3131</strain>
    </source>
</reference>
<gene>
    <name evidence="4" type="ORF">GCM10010145_43480</name>
</gene>
<protein>
    <submittedName>
        <fullName evidence="4">Oxidoreductase</fullName>
    </submittedName>
</protein>
<dbReference type="EMBL" id="BMQK01000010">
    <property type="protein sequence ID" value="GGQ69045.1"/>
    <property type="molecule type" value="Genomic_DNA"/>
</dbReference>
<comment type="caution">
    <text evidence="4">The sequence shown here is derived from an EMBL/GenBank/DDBJ whole genome shotgun (WGS) entry which is preliminary data.</text>
</comment>
<dbReference type="AlphaFoldDB" id="A0A918BIS2"/>
<name>A0A918BIS2_9ACTN</name>
<proteinExistence type="predicted"/>
<dbReference type="InterPro" id="IPR009100">
    <property type="entry name" value="AcylCoA_DH/oxidase_NM_dom_sf"/>
</dbReference>
<dbReference type="RefSeq" id="WP_189218541.1">
    <property type="nucleotide sequence ID" value="NZ_BMQK01000010.1"/>
</dbReference>
<dbReference type="PANTHER" id="PTHR43884:SF12">
    <property type="entry name" value="ISOVALERYL-COA DEHYDROGENASE, MITOCHONDRIAL-RELATED"/>
    <property type="match status" value="1"/>
</dbReference>
<dbReference type="Proteomes" id="UP000620156">
    <property type="component" value="Unassembled WGS sequence"/>
</dbReference>
<dbReference type="InterPro" id="IPR037069">
    <property type="entry name" value="AcylCoA_DH/ox_N_sf"/>
</dbReference>
<reference evidence="4" key="1">
    <citation type="journal article" date="2014" name="Int. J. Syst. Evol. Microbiol.">
        <title>Complete genome sequence of Corynebacterium casei LMG S-19264T (=DSM 44701T), isolated from a smear-ripened cheese.</title>
        <authorList>
            <consortium name="US DOE Joint Genome Institute (JGI-PGF)"/>
            <person name="Walter F."/>
            <person name="Albersmeier A."/>
            <person name="Kalinowski J."/>
            <person name="Ruckert C."/>
        </authorList>
    </citation>
    <scope>NUCLEOTIDE SEQUENCE</scope>
    <source>
        <strain evidence="4">JCM 3131</strain>
    </source>
</reference>
<sequence length="391" mass="40668">MGTAAEDTAGHPDDDGGVPPHRALLDAGWSTAWTPPRPREGATGTERIRDLAAGGYAALPIPEDLGGAGADLAGTAAAQRALGRVDPSAAVALNMHAFTVGLMVDYFKRHRDTTWMLLEGIARSGALVASAFAEPGGSPNFMTSRSEAVQTGKGYRVSGVKYPCSLATTATLVCLTARVTGTDETILALIPSSSPGLDAEGEWPSLGMRESDTARLVLRDVEVDDRLVFHRGPADVIDENVTSGMAWFSVLLTATYHGVLSGLLDTAYHGVTVSRRFGPRTALLGRATRELLTLGSACRQLAADIDSGALGGEAAMAAAVGLRATLSDTRDRVVSLLTPVVGSRLYGRGQEAAGLALDSLAAHHHPPSLLVCDEVVGSFGTGREITFDPAD</sequence>
<organism evidence="4 5">
    <name type="scientific">Streptomyces ruber</name>
    <dbReference type="NCBI Taxonomy" id="83378"/>
    <lineage>
        <taxon>Bacteria</taxon>
        <taxon>Bacillati</taxon>
        <taxon>Actinomycetota</taxon>
        <taxon>Actinomycetes</taxon>
        <taxon>Kitasatosporales</taxon>
        <taxon>Streptomycetaceae</taxon>
        <taxon>Streptomyces</taxon>
    </lineage>
</organism>
<dbReference type="GO" id="GO:0050660">
    <property type="term" value="F:flavin adenine dinucleotide binding"/>
    <property type="evidence" value="ECO:0007669"/>
    <property type="project" value="InterPro"/>
</dbReference>